<dbReference type="PROSITE" id="PS50111">
    <property type="entry name" value="CHEMOTAXIS_TRANSDUC_2"/>
    <property type="match status" value="1"/>
</dbReference>
<accession>A0ABX7BDC4</accession>
<keyword evidence="2" id="KW-0997">Cell inner membrane</keyword>
<sequence>MEGARGALTQYALTETDGDLSAANQALEVLGSAIATLDAAALDADAALVGRIVKAAEAHDAAARQSVAAVSERRIGVSALVKASTGLGTTTSAIVGTAVRDGKAEVTDLAAKLAEAGQASALAATRYVSSRNPADAGIAIKEAERFSETLAGLAAATTDSRRLQRFAAALPAILDEYRKALDGVVSATDRFAAAGAERIRAAEALGTAIGQLRQASTDSQNSTFSDMTGAAEQARALGLAVAGGALLIGVVMAFLIARSITRPIRSLSSIMQRLAGNDLSVQVDFTRRRDEIGGMARAVETFKANGLEVKRLQAEQEEIKRRSEAERKADLMRLADGFEANVKGVVDAVSSAATEMERSAGAMSRTAESASHQAVIVAAASEQATTNVNTVAGAAEELSASIQEISRQMSTSLRITAQAVQDAERTDALMRGLTDAAREIGQVIELINSIAGQTNLLALNATIEAARAGEAGKGFTVVASEVKALASQTERATGEIQAKVLEIQQATGNAAGAIQGIARTIGRINEISSSVAAAVEQQNAATGDISRNVQQAAAGTQQVSGNIVGVSQASSETGAAAGQVLDAAGSLALEAERLRGEVARFLADVRCA</sequence>
<dbReference type="Gene3D" id="1.10.287.950">
    <property type="entry name" value="Methyl-accepting chemotaxis protein"/>
    <property type="match status" value="1"/>
</dbReference>
<dbReference type="Pfam" id="PF00672">
    <property type="entry name" value="HAMP"/>
    <property type="match status" value="1"/>
</dbReference>
<evidence type="ECO:0000256" key="3">
    <source>
        <dbReference type="ARBA" id="ARBA00023224"/>
    </source>
</evidence>
<evidence type="ECO:0000313" key="10">
    <source>
        <dbReference type="EMBL" id="QQP92424.1"/>
    </source>
</evidence>
<dbReference type="Pfam" id="PF00015">
    <property type="entry name" value="MCPsignal"/>
    <property type="match status" value="1"/>
</dbReference>
<evidence type="ECO:0000256" key="5">
    <source>
        <dbReference type="PROSITE-ProRule" id="PRU00284"/>
    </source>
</evidence>
<dbReference type="InterPro" id="IPR004089">
    <property type="entry name" value="MCPsignal_dom"/>
</dbReference>
<keyword evidence="6" id="KW-1133">Transmembrane helix</keyword>
<keyword evidence="6" id="KW-0812">Transmembrane</keyword>
<feature type="transmembrane region" description="Helical" evidence="6">
    <location>
        <begin position="236"/>
        <end position="257"/>
    </location>
</feature>
<evidence type="ECO:0000259" key="8">
    <source>
        <dbReference type="PROSITE" id="PS50192"/>
    </source>
</evidence>
<evidence type="ECO:0000256" key="6">
    <source>
        <dbReference type="SAM" id="Phobius"/>
    </source>
</evidence>
<dbReference type="EMBL" id="CP067420">
    <property type="protein sequence ID" value="QQP92424.1"/>
    <property type="molecule type" value="Genomic_DNA"/>
</dbReference>
<dbReference type="InterPro" id="IPR004090">
    <property type="entry name" value="Chemotax_Me-accpt_rcpt"/>
</dbReference>
<dbReference type="SMART" id="SM00304">
    <property type="entry name" value="HAMP"/>
    <property type="match status" value="1"/>
</dbReference>
<protein>
    <submittedName>
        <fullName evidence="10">HAMP domain-containing protein</fullName>
    </submittedName>
</protein>
<comment type="similarity">
    <text evidence="4">Belongs to the methyl-accepting chemotaxis (MCP) protein family.</text>
</comment>
<dbReference type="SUPFAM" id="SSF58104">
    <property type="entry name" value="Methyl-accepting chemotaxis protein (MCP) signaling domain"/>
    <property type="match status" value="1"/>
</dbReference>
<organism evidence="10 11">
    <name type="scientific">Skermanella cutis</name>
    <dbReference type="NCBI Taxonomy" id="2775420"/>
    <lineage>
        <taxon>Bacteria</taxon>
        <taxon>Pseudomonadati</taxon>
        <taxon>Pseudomonadota</taxon>
        <taxon>Alphaproteobacteria</taxon>
        <taxon>Rhodospirillales</taxon>
        <taxon>Azospirillaceae</taxon>
        <taxon>Skermanella</taxon>
    </lineage>
</organism>
<dbReference type="PANTHER" id="PTHR32089">
    <property type="entry name" value="METHYL-ACCEPTING CHEMOTAXIS PROTEIN MCPB"/>
    <property type="match status" value="1"/>
</dbReference>
<dbReference type="InterPro" id="IPR000727">
    <property type="entry name" value="T_SNARE_dom"/>
</dbReference>
<keyword evidence="3 5" id="KW-0807">Transducer</keyword>
<dbReference type="InterPro" id="IPR003660">
    <property type="entry name" value="HAMP_dom"/>
</dbReference>
<proteinExistence type="inferred from homology"/>
<feature type="domain" description="HAMP" evidence="9">
    <location>
        <begin position="258"/>
        <end position="311"/>
    </location>
</feature>
<gene>
    <name evidence="10" type="ORF">IGS68_13560</name>
</gene>
<feature type="domain" description="Methyl-accepting transducer" evidence="7">
    <location>
        <begin position="345"/>
        <end position="588"/>
    </location>
</feature>
<dbReference type="PROSITE" id="PS50192">
    <property type="entry name" value="T_SNARE"/>
    <property type="match status" value="1"/>
</dbReference>
<dbReference type="CDD" id="cd06225">
    <property type="entry name" value="HAMP"/>
    <property type="match status" value="1"/>
</dbReference>
<keyword evidence="11" id="KW-1185">Reference proteome</keyword>
<keyword evidence="6" id="KW-0472">Membrane</keyword>
<evidence type="ECO:0000256" key="1">
    <source>
        <dbReference type="ARBA" id="ARBA00004429"/>
    </source>
</evidence>
<dbReference type="SMART" id="SM00283">
    <property type="entry name" value="MA"/>
    <property type="match status" value="1"/>
</dbReference>
<feature type="domain" description="T-SNARE coiled-coil homology" evidence="8">
    <location>
        <begin position="514"/>
        <end position="566"/>
    </location>
</feature>
<dbReference type="PANTHER" id="PTHR32089:SF112">
    <property type="entry name" value="LYSOZYME-LIKE PROTEIN-RELATED"/>
    <property type="match status" value="1"/>
</dbReference>
<evidence type="ECO:0000259" key="9">
    <source>
        <dbReference type="PROSITE" id="PS50885"/>
    </source>
</evidence>
<comment type="subcellular location">
    <subcellularLocation>
        <location evidence="1">Cell inner membrane</location>
        <topology evidence="1">Multi-pass membrane protein</topology>
    </subcellularLocation>
</comment>
<evidence type="ECO:0000256" key="2">
    <source>
        <dbReference type="ARBA" id="ARBA00022519"/>
    </source>
</evidence>
<keyword evidence="2" id="KW-1003">Cell membrane</keyword>
<dbReference type="PROSITE" id="PS50885">
    <property type="entry name" value="HAMP"/>
    <property type="match status" value="1"/>
</dbReference>
<name>A0ABX7BDC4_9PROT</name>
<dbReference type="Gene3D" id="6.10.340.10">
    <property type="match status" value="1"/>
</dbReference>
<reference evidence="10" key="1">
    <citation type="submission" date="2021-02" db="EMBL/GenBank/DDBJ databases">
        <title>Skermanella TT6 skin isolate.</title>
        <authorList>
            <person name="Lee K."/>
            <person name="Ganzorig M."/>
        </authorList>
    </citation>
    <scope>NUCLEOTIDE SEQUENCE</scope>
    <source>
        <strain evidence="10">TT6</strain>
    </source>
</reference>
<evidence type="ECO:0000256" key="4">
    <source>
        <dbReference type="ARBA" id="ARBA00029447"/>
    </source>
</evidence>
<dbReference type="Proteomes" id="UP000595197">
    <property type="component" value="Chromosome"/>
</dbReference>
<evidence type="ECO:0000259" key="7">
    <source>
        <dbReference type="PROSITE" id="PS50111"/>
    </source>
</evidence>
<evidence type="ECO:0000313" key="11">
    <source>
        <dbReference type="Proteomes" id="UP000595197"/>
    </source>
</evidence>
<dbReference type="PRINTS" id="PR00260">
    <property type="entry name" value="CHEMTRNSDUCR"/>
</dbReference>